<reference evidence="2" key="1">
    <citation type="submission" date="2023-03" db="EMBL/GenBank/DDBJ databases">
        <title>Andean soil-derived lignocellulolytic bacterial consortium as a source of novel taxa and putative plastic-active enzymes.</title>
        <authorList>
            <person name="Diaz-Garcia L."/>
            <person name="Chuvochina M."/>
            <person name="Feuerriegel G."/>
            <person name="Bunk B."/>
            <person name="Sproer C."/>
            <person name="Streit W.R."/>
            <person name="Rodriguez L.M."/>
            <person name="Overmann J."/>
            <person name="Jimenez D.J."/>
        </authorList>
    </citation>
    <scope>NUCLEOTIDE SEQUENCE</scope>
    <source>
        <strain evidence="2">MAG 4610</strain>
    </source>
</reference>
<dbReference type="Pfam" id="PF13803">
    <property type="entry name" value="DUF4184"/>
    <property type="match status" value="1"/>
</dbReference>
<sequence length="278" mass="30579">MPFTPSHAIVALPFVRTPLLPAGIAVGAMTPDLPLFVRFTPLTYQLTHTNVLLTMLLALVLLALWYGILRPAVRELSPAWLARRLPPEWDATGAAAWRHVRAPRRGSRAHVWRTGAVFPVLVALSLLIGVVSHIVWDAFTHEGRWGLQVLPALQEQWGPLLGFKWLQYGSTALGLAVLTVFTAVWLRRRPVSEPVRMLPPVVRAVWWLSLPVILVTAWLIGLAVLGPIEGTFTAAHLSYRVLPPACAVWGAGSLALCVALLVMRRRQSEGGMPSTRHA</sequence>
<accession>A0AAJ5W1K8</accession>
<organism evidence="2 3">
    <name type="scientific">Candidatus Microbacterium phytovorans</name>
    <dbReference type="NCBI Taxonomy" id="3121374"/>
    <lineage>
        <taxon>Bacteria</taxon>
        <taxon>Bacillati</taxon>
        <taxon>Actinomycetota</taxon>
        <taxon>Actinomycetes</taxon>
        <taxon>Micrococcales</taxon>
        <taxon>Microbacteriaceae</taxon>
        <taxon>Microbacterium</taxon>
    </lineage>
</organism>
<protein>
    <submittedName>
        <fullName evidence="2">DUF4184 family protein</fullName>
    </submittedName>
</protein>
<evidence type="ECO:0000313" key="2">
    <source>
        <dbReference type="EMBL" id="WEK14067.1"/>
    </source>
</evidence>
<gene>
    <name evidence="2" type="ORF">P0Y48_02305</name>
</gene>
<dbReference type="AlphaFoldDB" id="A0AAJ5W1K8"/>
<evidence type="ECO:0000256" key="1">
    <source>
        <dbReference type="SAM" id="Phobius"/>
    </source>
</evidence>
<keyword evidence="1" id="KW-0472">Membrane</keyword>
<dbReference type="EMBL" id="CP119321">
    <property type="protein sequence ID" value="WEK14067.1"/>
    <property type="molecule type" value="Genomic_DNA"/>
</dbReference>
<feature type="transmembrane region" description="Helical" evidence="1">
    <location>
        <begin position="206"/>
        <end position="228"/>
    </location>
</feature>
<proteinExistence type="predicted"/>
<dbReference type="InterPro" id="IPR025238">
    <property type="entry name" value="DUF4184"/>
</dbReference>
<feature type="transmembrane region" description="Helical" evidence="1">
    <location>
        <begin position="165"/>
        <end position="186"/>
    </location>
</feature>
<keyword evidence="1" id="KW-1133">Transmembrane helix</keyword>
<dbReference type="Proteomes" id="UP001213972">
    <property type="component" value="Chromosome"/>
</dbReference>
<feature type="transmembrane region" description="Helical" evidence="1">
    <location>
        <begin position="51"/>
        <end position="69"/>
    </location>
</feature>
<feature type="transmembrane region" description="Helical" evidence="1">
    <location>
        <begin position="240"/>
        <end position="262"/>
    </location>
</feature>
<feature type="transmembrane region" description="Helical" evidence="1">
    <location>
        <begin position="111"/>
        <end position="136"/>
    </location>
</feature>
<keyword evidence="1" id="KW-0812">Transmembrane</keyword>
<name>A0AAJ5W1K8_9MICO</name>
<evidence type="ECO:0000313" key="3">
    <source>
        <dbReference type="Proteomes" id="UP001213972"/>
    </source>
</evidence>